<dbReference type="PANTHER" id="PTHR23135">
    <property type="entry name" value="MUR LIGASE FAMILY MEMBER"/>
    <property type="match status" value="1"/>
</dbReference>
<dbReference type="InterPro" id="IPR004101">
    <property type="entry name" value="Mur_ligase_C"/>
</dbReference>
<reference evidence="8 9" key="1">
    <citation type="journal article" date="2017" name="BMC Genomics">
        <title>Comparative genomic and phylogenomic analyses of the Bifidobacteriaceae family.</title>
        <authorList>
            <person name="Lugli G.A."/>
            <person name="Milani C."/>
            <person name="Turroni F."/>
            <person name="Duranti S."/>
            <person name="Mancabelli L."/>
            <person name="Mangifesta M."/>
            <person name="Ferrario C."/>
            <person name="Modesto M."/>
            <person name="Mattarelli P."/>
            <person name="Jiri K."/>
            <person name="van Sinderen D."/>
            <person name="Ventura M."/>
        </authorList>
    </citation>
    <scope>NUCLEOTIDE SEQUENCE [LARGE SCALE GENOMIC DNA]</scope>
    <source>
        <strain evidence="8 9">LMG 21773</strain>
    </source>
</reference>
<keyword evidence="5" id="KW-0131">Cell cycle</keyword>
<dbReference type="Gene3D" id="3.90.190.20">
    <property type="entry name" value="Mur ligase, C-terminal domain"/>
    <property type="match status" value="1"/>
</dbReference>
<evidence type="ECO:0000256" key="5">
    <source>
        <dbReference type="ARBA" id="ARBA00023306"/>
    </source>
</evidence>
<name>A0A261F7P1_9BIFI</name>
<keyword evidence="3" id="KW-0547">Nucleotide-binding</keyword>
<dbReference type="PROSITE" id="PS01011">
    <property type="entry name" value="FOLYLPOLYGLU_SYNT_1"/>
    <property type="match status" value="1"/>
</dbReference>
<keyword evidence="2" id="KW-0132">Cell division</keyword>
<dbReference type="SUPFAM" id="SSF53623">
    <property type="entry name" value="MurD-like peptide ligases, catalytic domain"/>
    <property type="match status" value="1"/>
</dbReference>
<dbReference type="PANTHER" id="PTHR23135:SF4">
    <property type="entry name" value="UDP-N-ACETYLMURAMOYL-L-ALANYL-D-GLUTAMATE--2,6-DIAMINOPIMELATE LIGASE MURE HOMOLOG, CHLOROPLASTIC"/>
    <property type="match status" value="1"/>
</dbReference>
<dbReference type="GO" id="GO:0004326">
    <property type="term" value="F:tetrahydrofolylpolyglutamate synthase activity"/>
    <property type="evidence" value="ECO:0007669"/>
    <property type="project" value="InterPro"/>
</dbReference>
<feature type="domain" description="Mur ligase C-terminal" evidence="6">
    <location>
        <begin position="365"/>
        <end position="505"/>
    </location>
</feature>
<proteinExistence type="predicted"/>
<evidence type="ECO:0000259" key="6">
    <source>
        <dbReference type="Pfam" id="PF02875"/>
    </source>
</evidence>
<dbReference type="InterPro" id="IPR036565">
    <property type="entry name" value="Mur-like_cat_sf"/>
</dbReference>
<dbReference type="GO" id="GO:0051301">
    <property type="term" value="P:cell division"/>
    <property type="evidence" value="ECO:0007669"/>
    <property type="project" value="UniProtKB-KW"/>
</dbReference>
<dbReference type="AlphaFoldDB" id="A0A261F7P1"/>
<accession>A0A261F7P1</accession>
<keyword evidence="9" id="KW-1185">Reference proteome</keyword>
<evidence type="ECO:0000313" key="9">
    <source>
        <dbReference type="Proteomes" id="UP000228976"/>
    </source>
</evidence>
<evidence type="ECO:0000256" key="1">
    <source>
        <dbReference type="ARBA" id="ARBA00022598"/>
    </source>
</evidence>
<comment type="caution">
    <text evidence="8">The sequence shown here is derived from an EMBL/GenBank/DDBJ whole genome shotgun (WGS) entry which is preliminary data.</text>
</comment>
<gene>
    <name evidence="8" type="ORF">AEAE_1226</name>
</gene>
<dbReference type="RefSeq" id="WP_094690314.1">
    <property type="nucleotide sequence ID" value="NZ_JACBYZ010000001.1"/>
</dbReference>
<dbReference type="Proteomes" id="UP000228976">
    <property type="component" value="Unassembled WGS sequence"/>
</dbReference>
<dbReference type="SUPFAM" id="SSF53244">
    <property type="entry name" value="MurD-like peptide ligases, peptide-binding domain"/>
    <property type="match status" value="1"/>
</dbReference>
<keyword evidence="4" id="KW-0067">ATP-binding</keyword>
<evidence type="ECO:0000256" key="3">
    <source>
        <dbReference type="ARBA" id="ARBA00022741"/>
    </source>
</evidence>
<evidence type="ECO:0000259" key="7">
    <source>
        <dbReference type="Pfam" id="PF08245"/>
    </source>
</evidence>
<dbReference type="SUPFAM" id="SSF63418">
    <property type="entry name" value="MurE/MurF N-terminal domain"/>
    <property type="match status" value="1"/>
</dbReference>
<dbReference type="InterPro" id="IPR036615">
    <property type="entry name" value="Mur_ligase_C_dom_sf"/>
</dbReference>
<evidence type="ECO:0000256" key="4">
    <source>
        <dbReference type="ARBA" id="ARBA00022840"/>
    </source>
</evidence>
<dbReference type="OrthoDB" id="9800958at2"/>
<dbReference type="Pfam" id="PF02875">
    <property type="entry name" value="Mur_ligase_C"/>
    <property type="match status" value="1"/>
</dbReference>
<organism evidence="8 9">
    <name type="scientific">Aeriscardovia aeriphila</name>
    <dbReference type="NCBI Taxonomy" id="218139"/>
    <lineage>
        <taxon>Bacteria</taxon>
        <taxon>Bacillati</taxon>
        <taxon>Actinomycetota</taxon>
        <taxon>Actinomycetes</taxon>
        <taxon>Bifidobacteriales</taxon>
        <taxon>Bifidobacteriaceae</taxon>
        <taxon>Aeriscardovia</taxon>
    </lineage>
</organism>
<evidence type="ECO:0000256" key="2">
    <source>
        <dbReference type="ARBA" id="ARBA00022618"/>
    </source>
</evidence>
<dbReference type="InterPro" id="IPR035911">
    <property type="entry name" value="MurE/MurF_N"/>
</dbReference>
<dbReference type="Pfam" id="PF08245">
    <property type="entry name" value="Mur_ligase_M"/>
    <property type="match status" value="1"/>
</dbReference>
<dbReference type="GO" id="GO:0005524">
    <property type="term" value="F:ATP binding"/>
    <property type="evidence" value="ECO:0007669"/>
    <property type="project" value="UniProtKB-KW"/>
</dbReference>
<sequence length="532" mass="58337">MALSLRTVIDVLKSNNLLHELIAGDLWTTDCDNLGPQADLSFEDISYDTRKVSEKTLLFCKGNFKAEYLDGLDALSCYVAQTDMSEHTKALGIVVSDVHKAMALLSAEFYGHPEKQLTMIGITGTKGKTTTAYYVHHLLAQLTGNKTALLSSVDNCVDGKTYVESQLTTPESLDLFHLLREAVDNGMTHMVMEVSSQSYKVNRVFGLTFDVGAFLNISPDHISPIEHPTFEDYFSCKRQLISRSRRVVLGADTKHANLLLSDARAVGTPVTTFALRSSQIFTAGTPANVKNAADFVAIPEDERHEKFAILHEGELLASVSLAMEGDFNDENVAAAYAIVEAAGFSLSEPATRAVLPSVNTVAVSGRMEHFEDHAGTPGSAGMVAIVDFAHNYLSTKVLVDFVYTRYGEKNPRITLISGSSGNKAFDRREGIVKAAQDRIAEFIFTADDTDSEPVENVCRDMLSHVTNPAVKAQIILDREQAIRQAVADARENSDRFNVILVIGKGNEQWLKVHNKHVAYAGDDRVIRELFAA</sequence>
<evidence type="ECO:0000313" key="8">
    <source>
        <dbReference type="EMBL" id="OZG55104.1"/>
    </source>
</evidence>
<dbReference type="InterPro" id="IPR018109">
    <property type="entry name" value="Folylpolyglutamate_synth_CS"/>
</dbReference>
<dbReference type="InterPro" id="IPR013221">
    <property type="entry name" value="Mur_ligase_cen"/>
</dbReference>
<feature type="domain" description="Mur ligase central" evidence="7">
    <location>
        <begin position="122"/>
        <end position="338"/>
    </location>
</feature>
<dbReference type="Gene3D" id="3.40.1190.10">
    <property type="entry name" value="Mur-like, catalytic domain"/>
    <property type="match status" value="1"/>
</dbReference>
<protein>
    <submittedName>
        <fullName evidence="8">UDP-N-acetylmuramyl-tripeptide synthetase</fullName>
    </submittedName>
</protein>
<keyword evidence="1" id="KW-0436">Ligase</keyword>
<dbReference type="EMBL" id="MWWU01000005">
    <property type="protein sequence ID" value="OZG55104.1"/>
    <property type="molecule type" value="Genomic_DNA"/>
</dbReference>